<evidence type="ECO:0000313" key="5">
    <source>
        <dbReference type="Proteomes" id="UP000434957"/>
    </source>
</evidence>
<name>A0A6A4E6D0_9STRA</name>
<evidence type="ECO:0000313" key="6">
    <source>
        <dbReference type="Proteomes" id="UP000435112"/>
    </source>
</evidence>
<dbReference type="Proteomes" id="UP000435112">
    <property type="component" value="Unassembled WGS sequence"/>
</dbReference>
<dbReference type="EMBL" id="QXFU01001350">
    <property type="protein sequence ID" value="KAE9004335.1"/>
    <property type="molecule type" value="Genomic_DNA"/>
</dbReference>
<reference evidence="3 5" key="1">
    <citation type="submission" date="2018-08" db="EMBL/GenBank/DDBJ databases">
        <title>Genomic investigation of the strawberry pathogen Phytophthora fragariae indicates pathogenicity is determined by transcriptional variation in three key races.</title>
        <authorList>
            <person name="Adams T.M."/>
            <person name="Armitage A.D."/>
            <person name="Sobczyk M.K."/>
            <person name="Bates H.J."/>
            <person name="Dunwell J.M."/>
            <person name="Nellist C.F."/>
            <person name="Harrison R.J."/>
        </authorList>
    </citation>
    <scope>NUCLEOTIDE SEQUENCE [LARGE SCALE GENOMIC DNA]</scope>
    <source>
        <strain evidence="2 4">SCRP249</strain>
        <strain evidence="1 6">SCRP324</strain>
        <strain evidence="3 5">SCRP333</strain>
    </source>
</reference>
<dbReference type="EMBL" id="QXFT01001367">
    <property type="protein sequence ID" value="KAE9320576.1"/>
    <property type="molecule type" value="Genomic_DNA"/>
</dbReference>
<proteinExistence type="predicted"/>
<gene>
    <name evidence="2" type="ORF">PR001_g16886</name>
    <name evidence="1" type="ORF">PR002_g17096</name>
    <name evidence="3" type="ORF">PR003_g17686</name>
</gene>
<dbReference type="OrthoDB" id="121999at2759"/>
<evidence type="ECO:0000313" key="1">
    <source>
        <dbReference type="EMBL" id="KAE9004335.1"/>
    </source>
</evidence>
<keyword evidence="5" id="KW-1185">Reference proteome</keyword>
<dbReference type="Proteomes" id="UP000429607">
    <property type="component" value="Unassembled WGS sequence"/>
</dbReference>
<dbReference type="AlphaFoldDB" id="A0A6A4E6D0"/>
<organism evidence="3 5">
    <name type="scientific">Phytophthora rubi</name>
    <dbReference type="NCBI Taxonomy" id="129364"/>
    <lineage>
        <taxon>Eukaryota</taxon>
        <taxon>Sar</taxon>
        <taxon>Stramenopiles</taxon>
        <taxon>Oomycota</taxon>
        <taxon>Peronosporomycetes</taxon>
        <taxon>Peronosporales</taxon>
        <taxon>Peronosporaceae</taxon>
        <taxon>Phytophthora</taxon>
    </lineage>
</organism>
<evidence type="ECO:0000313" key="3">
    <source>
        <dbReference type="EMBL" id="KAE9320576.1"/>
    </source>
</evidence>
<dbReference type="EMBL" id="QXFV01001362">
    <property type="protein sequence ID" value="KAE9007768.1"/>
    <property type="molecule type" value="Genomic_DNA"/>
</dbReference>
<evidence type="ECO:0000313" key="4">
    <source>
        <dbReference type="Proteomes" id="UP000429607"/>
    </source>
</evidence>
<protein>
    <submittedName>
        <fullName evidence="3">Uncharacterized protein</fullName>
    </submittedName>
</protein>
<dbReference type="Proteomes" id="UP000434957">
    <property type="component" value="Unassembled WGS sequence"/>
</dbReference>
<comment type="caution">
    <text evidence="3">The sequence shown here is derived from an EMBL/GenBank/DDBJ whole genome shotgun (WGS) entry which is preliminary data.</text>
</comment>
<accession>A0A6A4E6D0</accession>
<sequence>MLAGAGLSSVIAAVVFARNADAHGHLNQPLPTFQDGASHVNWVTEIDNYWDIGSGGDQVGKYKTLAKEKGVSVRDVVLDMVGADKKCGFTRTDVDPKPVPTNGKAVWLGNDGGGYTHVGPCEFYIDDKMVLHSDNCQADYPGGPNDSGIMSEMPIDYSSCNGNCIFSIYWLGFQNARWQSYINCVPLSGSGATTQASAGSSVGTNFTEIVSDEAQSSSTQ</sequence>
<evidence type="ECO:0000313" key="2">
    <source>
        <dbReference type="EMBL" id="KAE9007768.1"/>
    </source>
</evidence>